<dbReference type="InterPro" id="IPR008538">
    <property type="entry name" value="Uma2"/>
</dbReference>
<dbReference type="EMBL" id="JAMZMM010000069">
    <property type="protein sequence ID" value="MCP2728693.1"/>
    <property type="molecule type" value="Genomic_DNA"/>
</dbReference>
<keyword evidence="3" id="KW-0255">Endonuclease</keyword>
<organism evidence="3 4">
    <name type="scientific">Limnofasciculus baicalensis BBK-W-15</name>
    <dbReference type="NCBI Taxonomy" id="2699891"/>
    <lineage>
        <taxon>Bacteria</taxon>
        <taxon>Bacillati</taxon>
        <taxon>Cyanobacteriota</taxon>
        <taxon>Cyanophyceae</taxon>
        <taxon>Coleofasciculales</taxon>
        <taxon>Coleofasciculaceae</taxon>
        <taxon>Limnofasciculus</taxon>
        <taxon>Limnofasciculus baicalensis</taxon>
    </lineage>
</organism>
<evidence type="ECO:0000313" key="3">
    <source>
        <dbReference type="EMBL" id="MCP2728693.1"/>
    </source>
</evidence>
<dbReference type="InterPro" id="IPR011335">
    <property type="entry name" value="Restrct_endonuc-II-like"/>
</dbReference>
<gene>
    <name evidence="3" type="ORF">NJ959_09450</name>
</gene>
<evidence type="ECO:0000256" key="1">
    <source>
        <dbReference type="SAM" id="MobiDB-lite"/>
    </source>
</evidence>
<dbReference type="Proteomes" id="UP001204953">
    <property type="component" value="Unassembled WGS sequence"/>
</dbReference>
<evidence type="ECO:0000313" key="4">
    <source>
        <dbReference type="Proteomes" id="UP001204953"/>
    </source>
</evidence>
<dbReference type="SUPFAM" id="SSF52980">
    <property type="entry name" value="Restriction endonuclease-like"/>
    <property type="match status" value="1"/>
</dbReference>
<dbReference type="Gene3D" id="3.90.1570.10">
    <property type="entry name" value="tt1808, chain A"/>
    <property type="match status" value="1"/>
</dbReference>
<dbReference type="InterPro" id="IPR012296">
    <property type="entry name" value="Nuclease_put_TT1808"/>
</dbReference>
<dbReference type="GO" id="GO:0004519">
    <property type="term" value="F:endonuclease activity"/>
    <property type="evidence" value="ECO:0007669"/>
    <property type="project" value="UniProtKB-KW"/>
</dbReference>
<proteinExistence type="predicted"/>
<protein>
    <submittedName>
        <fullName evidence="3">Uma2 family endonuclease</fullName>
    </submittedName>
</protein>
<dbReference type="RefSeq" id="WP_254011488.1">
    <property type="nucleotide sequence ID" value="NZ_JAMZMM010000069.1"/>
</dbReference>
<evidence type="ECO:0000259" key="2">
    <source>
        <dbReference type="Pfam" id="PF05685"/>
    </source>
</evidence>
<dbReference type="PANTHER" id="PTHR33352:SF3">
    <property type="entry name" value="SLR1612 PROTEIN"/>
    <property type="match status" value="1"/>
</dbReference>
<dbReference type="CDD" id="cd06260">
    <property type="entry name" value="DUF820-like"/>
    <property type="match status" value="1"/>
</dbReference>
<dbReference type="Pfam" id="PF05685">
    <property type="entry name" value="Uma2"/>
    <property type="match status" value="1"/>
</dbReference>
<sequence>MTLAQDREIHQETWEDIIIPPSDLWSDEPPLESDIHRLQIDLLINCINCWWRERQDFYASGNLTIYYNPEQIKSRDFRGPDFFLVLGTERKLRKSWVVWAEEGKYPNIIIEILSDSTAAVDRGKKKSLYQDTFRTPDYFWFDPKTLEFSGFHLIDGKYQPIQPNEQGWLWSQQLELYLGIHQKMLRFFTAEGELVPTEAEYERQEKELAQQRAEHEAQRAEHEAQRAESEAQRAEHEAQRAESEAQRAEHEAQRVQRLAAKLRELNINPDTI</sequence>
<feature type="domain" description="Putative restriction endonuclease" evidence="2">
    <location>
        <begin position="29"/>
        <end position="179"/>
    </location>
</feature>
<keyword evidence="3" id="KW-0540">Nuclease</keyword>
<reference evidence="3" key="1">
    <citation type="submission" date="2022-06" db="EMBL/GenBank/DDBJ databases">
        <title>New cyanobacteria of genus Symplocastrum in benthos of Lake Baikal.</title>
        <authorList>
            <person name="Sorokovikova E."/>
            <person name="Tikhonova I."/>
            <person name="Krasnopeev A."/>
            <person name="Evseev P."/>
            <person name="Gladkikh A."/>
            <person name="Belykh O."/>
        </authorList>
    </citation>
    <scope>NUCLEOTIDE SEQUENCE</scope>
    <source>
        <strain evidence="3">BBK-W-15</strain>
    </source>
</reference>
<comment type="caution">
    <text evidence="3">The sequence shown here is derived from an EMBL/GenBank/DDBJ whole genome shotgun (WGS) entry which is preliminary data.</text>
</comment>
<dbReference type="AlphaFoldDB" id="A0AAE3GRU0"/>
<dbReference type="PANTHER" id="PTHR33352">
    <property type="entry name" value="SLR1095 PROTEIN"/>
    <property type="match status" value="1"/>
</dbReference>
<keyword evidence="3" id="KW-0378">Hydrolase</keyword>
<feature type="compositionally biased region" description="Basic and acidic residues" evidence="1">
    <location>
        <begin position="205"/>
        <end position="254"/>
    </location>
</feature>
<feature type="region of interest" description="Disordered" evidence="1">
    <location>
        <begin position="205"/>
        <end position="255"/>
    </location>
</feature>
<name>A0AAE3GRU0_9CYAN</name>
<keyword evidence="4" id="KW-1185">Reference proteome</keyword>
<accession>A0AAE3GRU0</accession>